<comment type="caution">
    <text evidence="1">The sequence shown here is derived from an EMBL/GenBank/DDBJ whole genome shotgun (WGS) entry which is preliminary data.</text>
</comment>
<name>A0A4Z2FJZ2_9TELE</name>
<gene>
    <name evidence="1" type="ORF">EYF80_048287</name>
</gene>
<proteinExistence type="predicted"/>
<dbReference type="Proteomes" id="UP000314294">
    <property type="component" value="Unassembled WGS sequence"/>
</dbReference>
<sequence>MNTIICAKDSVRYRSAFEPNAVPAAVAVKATSGYRPQTDIESDGTCLRLLLKLEAFRHDCSCAWKSKLFVKAEATKLEISSPNFPYHHHHHHHHQQSGYEKLHVMKVW</sequence>
<keyword evidence="2" id="KW-1185">Reference proteome</keyword>
<organism evidence="1 2">
    <name type="scientific">Liparis tanakae</name>
    <name type="common">Tanaka's snailfish</name>
    <dbReference type="NCBI Taxonomy" id="230148"/>
    <lineage>
        <taxon>Eukaryota</taxon>
        <taxon>Metazoa</taxon>
        <taxon>Chordata</taxon>
        <taxon>Craniata</taxon>
        <taxon>Vertebrata</taxon>
        <taxon>Euteleostomi</taxon>
        <taxon>Actinopterygii</taxon>
        <taxon>Neopterygii</taxon>
        <taxon>Teleostei</taxon>
        <taxon>Neoteleostei</taxon>
        <taxon>Acanthomorphata</taxon>
        <taxon>Eupercaria</taxon>
        <taxon>Perciformes</taxon>
        <taxon>Cottioidei</taxon>
        <taxon>Cottales</taxon>
        <taxon>Liparidae</taxon>
        <taxon>Liparis</taxon>
    </lineage>
</organism>
<dbReference type="AlphaFoldDB" id="A0A4Z2FJZ2"/>
<evidence type="ECO:0000313" key="1">
    <source>
        <dbReference type="EMBL" id="TNN41546.1"/>
    </source>
</evidence>
<protein>
    <submittedName>
        <fullName evidence="1">Uncharacterized protein</fullName>
    </submittedName>
</protein>
<accession>A0A4Z2FJZ2</accession>
<reference evidence="1 2" key="1">
    <citation type="submission" date="2019-03" db="EMBL/GenBank/DDBJ databases">
        <title>First draft genome of Liparis tanakae, snailfish: a comprehensive survey of snailfish specific genes.</title>
        <authorList>
            <person name="Kim W."/>
            <person name="Song I."/>
            <person name="Jeong J.-H."/>
            <person name="Kim D."/>
            <person name="Kim S."/>
            <person name="Ryu S."/>
            <person name="Song J.Y."/>
            <person name="Lee S.K."/>
        </authorList>
    </citation>
    <scope>NUCLEOTIDE SEQUENCE [LARGE SCALE GENOMIC DNA]</scope>
    <source>
        <tissue evidence="1">Muscle</tissue>
    </source>
</reference>
<dbReference type="EMBL" id="SRLO01001099">
    <property type="protein sequence ID" value="TNN41546.1"/>
    <property type="molecule type" value="Genomic_DNA"/>
</dbReference>
<evidence type="ECO:0000313" key="2">
    <source>
        <dbReference type="Proteomes" id="UP000314294"/>
    </source>
</evidence>